<dbReference type="GO" id="GO:0043041">
    <property type="term" value="P:amino acid activation for nonribosomal peptide biosynthetic process"/>
    <property type="evidence" value="ECO:0007669"/>
    <property type="project" value="TreeGrafter"/>
</dbReference>
<name>A0A517LDN2_9PEZI</name>
<dbReference type="InterPro" id="IPR006162">
    <property type="entry name" value="Ppantetheine_attach_site"/>
</dbReference>
<dbReference type="InterPro" id="IPR036736">
    <property type="entry name" value="ACP-like_sf"/>
</dbReference>
<dbReference type="InterPro" id="IPR020845">
    <property type="entry name" value="AMP-binding_CS"/>
</dbReference>
<sequence length="1268" mass="139487">MTLREQHFAEPNFTLRPEIIFRGFVRQMLSTFVIPQLYQRFLKLPESGSGKCDANTSDASKFILKSRQTPHASLSIDGVNTLPGLFRWQALRRGDATLFTFREQPEADLKTVSYQDALEVTTRLARALRGLFPVSRRGALTVGIWFERSIELHFAVLATTISGAAWLPFDPDAPSSRVEACLADSKACVLLCDAAHYDAAVKATAGVPDCYLLKYDDLTSLSQNRSLNSDTIPEPDPRGTAYFIYTSGSTGTPKGIEISHHAALTFSLSERSILETAGGAQLAIGSRADYQDVPGMGGVSGIWAQRGVTIVNAVPTLINIMTSFDDETALPPTLRLLNLGGEACPSSLVKRLEHSRLRILNTYGPSETTVTATFQELFPGDEVTIGRPLPMYHALLLTINEDGATAPLSPLELQEGVEGELAIGGPCLGNGYVGRPELTAEKFMQHPIPTCDGERLYRTGDRVRLDHDWNLIFIGRIDSQVKHRGFRIELGEIENSLNGHPDVQVAAVILSKATNTLEAYVVARDGVAMKGKDLLPNLQSLPAYMYPEAYHFITAGEMPRLPSGKVNLKALQDVSASLAAQMQAELDENRDDSTSTLYDNTEMGNLLRIMGDVFTQTSDITPTSDFFDDLGGHSLAAATLVSRLRKESAKNSVLKNVALKDIYTLRTASNIIEALGGSKYESGILDEDVPKEAEPVDHWPVSDTAFMLCGLAQVPSLVFFFFIEGVAILGPYLLFYYALHHGNVGWAILATYLAFVVAPIMKFIVGVGGKWLSLGRAKAGEYPLYGFYYYRWWLAERFVELIEPTVFSGTALAPAVMRSLGAKVGSYCNIEDPVIGAAFDLVTIGNDVVLGRETVLSTSWVERGRLILAPIQLESSSCVGSQCVLEGGCTLLDGAEVGHLTMVPSGVVIPAGERWTGSPAQFRHRPEDIGHMRSSRPGFVRFAVTALATSFTSVFVMPLMYFVPQIPSILLFDYVRLQGFNVWTKTAVVAVPATCIYFFLVFLELLIFKWVILGKVRECSYRTTSLYHYRKWFVDRLMDMSLVVLQPVYATLYVVPSLRSLGVKIGHRAEVSNARGINFELTKIGDESFVADGVYIGDRKIRSNTITLTKTTLHPRAFAGNQSMLLPGTTLPSNSLVGVLSISPKLPLKDGQSCFGSPAVMMSVRQAPKQIHPDHLLWAPRWNQIALRLFIEGSRIFLPRLIIIFGLGFGTQLFQLGITGLDGYIVFLIPFIYFFLFALPALLFTAAAKWVLIGRYTATEWPLWSSEV</sequence>
<keyword evidence="1" id="KW-0596">Phosphopantetheine</keyword>
<feature type="transmembrane region" description="Helical" evidence="4">
    <location>
        <begin position="1197"/>
        <end position="1218"/>
    </location>
</feature>
<dbReference type="GO" id="GO:0044550">
    <property type="term" value="P:secondary metabolite biosynthetic process"/>
    <property type="evidence" value="ECO:0007669"/>
    <property type="project" value="TreeGrafter"/>
</dbReference>
<dbReference type="STRING" id="50376.A0A517LDN2"/>
<evidence type="ECO:0000313" key="7">
    <source>
        <dbReference type="Proteomes" id="UP000316270"/>
    </source>
</evidence>
<dbReference type="PROSITE" id="PS00455">
    <property type="entry name" value="AMP_BINDING"/>
    <property type="match status" value="1"/>
</dbReference>
<keyword evidence="4" id="KW-1133">Transmembrane helix</keyword>
<dbReference type="GO" id="GO:0005737">
    <property type="term" value="C:cytoplasm"/>
    <property type="evidence" value="ECO:0007669"/>
    <property type="project" value="TreeGrafter"/>
</dbReference>
<evidence type="ECO:0000256" key="4">
    <source>
        <dbReference type="SAM" id="Phobius"/>
    </source>
</evidence>
<dbReference type="SUPFAM" id="SSF51161">
    <property type="entry name" value="Trimeric LpxA-like enzymes"/>
    <property type="match status" value="2"/>
</dbReference>
<evidence type="ECO:0000256" key="2">
    <source>
        <dbReference type="ARBA" id="ARBA00022553"/>
    </source>
</evidence>
<dbReference type="Pfam" id="PF00550">
    <property type="entry name" value="PP-binding"/>
    <property type="match status" value="1"/>
</dbReference>
<dbReference type="InterPro" id="IPR009081">
    <property type="entry name" value="PP-bd_ACP"/>
</dbReference>
<dbReference type="InterPro" id="IPR000873">
    <property type="entry name" value="AMP-dep_synth/lig_dom"/>
</dbReference>
<dbReference type="InterPro" id="IPR045851">
    <property type="entry name" value="AMP-bd_C_sf"/>
</dbReference>
<dbReference type="OrthoDB" id="416786at2759"/>
<dbReference type="Proteomes" id="UP000316270">
    <property type="component" value="Chromosome 10"/>
</dbReference>
<dbReference type="PROSITE" id="PS00012">
    <property type="entry name" value="PHOSPHOPANTETHEINE"/>
    <property type="match status" value="1"/>
</dbReference>
<gene>
    <name evidence="6" type="ORF">FKW77_004878</name>
</gene>
<keyword evidence="7" id="KW-1185">Reference proteome</keyword>
<dbReference type="InterPro" id="IPR042099">
    <property type="entry name" value="ANL_N_sf"/>
</dbReference>
<reference evidence="6 7" key="1">
    <citation type="submission" date="2019-07" db="EMBL/GenBank/DDBJ databases">
        <title>Finished genome of Venturia effusa.</title>
        <authorList>
            <person name="Young C.A."/>
            <person name="Cox M.P."/>
            <person name="Ganley A.R.D."/>
            <person name="David W.J."/>
        </authorList>
    </citation>
    <scope>NUCLEOTIDE SEQUENCE [LARGE SCALE GENOMIC DNA]</scope>
    <source>
        <strain evidence="7">albino</strain>
    </source>
</reference>
<feature type="transmembrane region" description="Helical" evidence="4">
    <location>
        <begin position="717"/>
        <end position="738"/>
    </location>
</feature>
<accession>A0A517LDN2</accession>
<organism evidence="6 7">
    <name type="scientific">Venturia effusa</name>
    <dbReference type="NCBI Taxonomy" id="50376"/>
    <lineage>
        <taxon>Eukaryota</taxon>
        <taxon>Fungi</taxon>
        <taxon>Dikarya</taxon>
        <taxon>Ascomycota</taxon>
        <taxon>Pezizomycotina</taxon>
        <taxon>Dothideomycetes</taxon>
        <taxon>Pleosporomycetidae</taxon>
        <taxon>Venturiales</taxon>
        <taxon>Venturiaceae</taxon>
        <taxon>Venturia</taxon>
    </lineage>
</organism>
<dbReference type="Gene3D" id="3.40.50.12780">
    <property type="entry name" value="N-terminal domain of ligase-like"/>
    <property type="match status" value="1"/>
</dbReference>
<keyword evidence="4" id="KW-0812">Transmembrane</keyword>
<evidence type="ECO:0000259" key="5">
    <source>
        <dbReference type="PROSITE" id="PS50075"/>
    </source>
</evidence>
<dbReference type="Gene3D" id="2.160.10.10">
    <property type="entry name" value="Hexapeptide repeat proteins"/>
    <property type="match status" value="2"/>
</dbReference>
<evidence type="ECO:0000256" key="3">
    <source>
        <dbReference type="ARBA" id="ARBA00022598"/>
    </source>
</evidence>
<proteinExistence type="predicted"/>
<dbReference type="PANTHER" id="PTHR45527">
    <property type="entry name" value="NONRIBOSOMAL PEPTIDE SYNTHETASE"/>
    <property type="match status" value="1"/>
</dbReference>
<dbReference type="PANTHER" id="PTHR45527:SF1">
    <property type="entry name" value="FATTY ACID SYNTHASE"/>
    <property type="match status" value="1"/>
</dbReference>
<keyword evidence="4" id="KW-0472">Membrane</keyword>
<dbReference type="GO" id="GO:0031177">
    <property type="term" value="F:phosphopantetheine binding"/>
    <property type="evidence" value="ECO:0007669"/>
    <property type="project" value="TreeGrafter"/>
</dbReference>
<protein>
    <submittedName>
        <fullName evidence="6">Putative secondary metabolism biosynthetic enzyme</fullName>
    </submittedName>
</protein>
<feature type="transmembrane region" description="Helical" evidence="4">
    <location>
        <begin position="939"/>
        <end position="962"/>
    </location>
</feature>
<dbReference type="SUPFAM" id="SSF56801">
    <property type="entry name" value="Acetyl-CoA synthetase-like"/>
    <property type="match status" value="1"/>
</dbReference>
<feature type="transmembrane region" description="Helical" evidence="4">
    <location>
        <begin position="744"/>
        <end position="768"/>
    </location>
</feature>
<feature type="transmembrane region" description="Helical" evidence="4">
    <location>
        <begin position="1224"/>
        <end position="1246"/>
    </location>
</feature>
<evidence type="ECO:0000313" key="6">
    <source>
        <dbReference type="EMBL" id="QDS73745.1"/>
    </source>
</evidence>
<dbReference type="AlphaFoldDB" id="A0A517LDN2"/>
<dbReference type="PROSITE" id="PS50075">
    <property type="entry name" value="CARRIER"/>
    <property type="match status" value="1"/>
</dbReference>
<dbReference type="Gene3D" id="1.10.1200.10">
    <property type="entry name" value="ACP-like"/>
    <property type="match status" value="1"/>
</dbReference>
<dbReference type="Gene3D" id="3.30.300.30">
    <property type="match status" value="1"/>
</dbReference>
<dbReference type="EMBL" id="CP042194">
    <property type="protein sequence ID" value="QDS73745.1"/>
    <property type="molecule type" value="Genomic_DNA"/>
</dbReference>
<feature type="domain" description="Carrier" evidence="5">
    <location>
        <begin position="597"/>
        <end position="679"/>
    </location>
</feature>
<keyword evidence="3" id="KW-0436">Ligase</keyword>
<dbReference type="Pfam" id="PF00501">
    <property type="entry name" value="AMP-binding"/>
    <property type="match status" value="2"/>
</dbReference>
<keyword evidence="2" id="KW-0597">Phosphoprotein</keyword>
<dbReference type="SUPFAM" id="SSF47336">
    <property type="entry name" value="ACP-like"/>
    <property type="match status" value="1"/>
</dbReference>
<dbReference type="InterPro" id="IPR011004">
    <property type="entry name" value="Trimer_LpxA-like_sf"/>
</dbReference>
<feature type="transmembrane region" description="Helical" evidence="4">
    <location>
        <begin position="982"/>
        <end position="1008"/>
    </location>
</feature>
<evidence type="ECO:0000256" key="1">
    <source>
        <dbReference type="ARBA" id="ARBA00022450"/>
    </source>
</evidence>
<dbReference type="GO" id="GO:0016874">
    <property type="term" value="F:ligase activity"/>
    <property type="evidence" value="ECO:0007669"/>
    <property type="project" value="UniProtKB-KW"/>
</dbReference>
<dbReference type="Gene3D" id="3.40.50.980">
    <property type="match status" value="1"/>
</dbReference>